<dbReference type="EMBL" id="CAJOBC010096901">
    <property type="protein sequence ID" value="CAF4443458.1"/>
    <property type="molecule type" value="Genomic_DNA"/>
</dbReference>
<organism evidence="1 3">
    <name type="scientific">Didymodactylos carnosus</name>
    <dbReference type="NCBI Taxonomy" id="1234261"/>
    <lineage>
        <taxon>Eukaryota</taxon>
        <taxon>Metazoa</taxon>
        <taxon>Spiralia</taxon>
        <taxon>Gnathifera</taxon>
        <taxon>Rotifera</taxon>
        <taxon>Eurotatoria</taxon>
        <taxon>Bdelloidea</taxon>
        <taxon>Philodinida</taxon>
        <taxon>Philodinidae</taxon>
        <taxon>Didymodactylos</taxon>
    </lineage>
</organism>
<dbReference type="AlphaFoldDB" id="A0A815YYI2"/>
<reference evidence="1" key="1">
    <citation type="submission" date="2021-02" db="EMBL/GenBank/DDBJ databases">
        <authorList>
            <person name="Nowell W R."/>
        </authorList>
    </citation>
    <scope>NUCLEOTIDE SEQUENCE</scope>
</reference>
<dbReference type="OrthoDB" id="9995874at2759"/>
<comment type="caution">
    <text evidence="1">The sequence shown here is derived from an EMBL/GenBank/DDBJ whole genome shotgun (WGS) entry which is preliminary data.</text>
</comment>
<accession>A0A815YYI2</accession>
<dbReference type="EMBL" id="CAJNOQ010030987">
    <property type="protein sequence ID" value="CAF1577511.1"/>
    <property type="molecule type" value="Genomic_DNA"/>
</dbReference>
<keyword evidence="3" id="KW-1185">Reference proteome</keyword>
<evidence type="ECO:0000313" key="1">
    <source>
        <dbReference type="EMBL" id="CAF1577511.1"/>
    </source>
</evidence>
<evidence type="ECO:0000313" key="2">
    <source>
        <dbReference type="EMBL" id="CAF4443458.1"/>
    </source>
</evidence>
<gene>
    <name evidence="1" type="ORF">GPM918_LOCUS40843</name>
    <name evidence="2" type="ORF">SRO942_LOCUS41829</name>
</gene>
<name>A0A815YYI2_9BILA</name>
<evidence type="ECO:0000313" key="3">
    <source>
        <dbReference type="Proteomes" id="UP000663829"/>
    </source>
</evidence>
<protein>
    <submittedName>
        <fullName evidence="1">Uncharacterized protein</fullName>
    </submittedName>
</protein>
<sequence length="207" mass="23765">MLSFIDIYTKISNSSNDGRSLWSFIFEDDVNVVHPNRIKGVKWDIPDVSNPKPSNSTYNYTGVLSQIMSHPDVRDTDGMFYLGSCAPQPLDTVEMNITKFPPHDKIHSRYRQSTTIFSLSGTLLTVRASGKCAHAFGLTSRRAHHFWSELSSYPIHSVYMDVYLHEWSVLSHTYPYTVAWNFDWPPNTDHKGLIYQDRATFHSLISE</sequence>
<proteinExistence type="predicted"/>
<dbReference type="Proteomes" id="UP000663829">
    <property type="component" value="Unassembled WGS sequence"/>
</dbReference>
<dbReference type="Proteomes" id="UP000681722">
    <property type="component" value="Unassembled WGS sequence"/>
</dbReference>